<evidence type="ECO:0000313" key="11">
    <source>
        <dbReference type="EMBL" id="SMN18874.1"/>
    </source>
</evidence>
<dbReference type="PANTHER" id="PTHR12111:SF1">
    <property type="entry name" value="SPLICING FACTOR YJU2"/>
    <property type="match status" value="1"/>
</dbReference>
<dbReference type="GO" id="GO:0071007">
    <property type="term" value="C:U2-type catalytic step 2 spliceosome"/>
    <property type="evidence" value="ECO:0007669"/>
    <property type="project" value="UniProtKB-UniRule"/>
</dbReference>
<keyword evidence="12" id="KW-1185">Reference proteome</keyword>
<name>A0A1X7R039_9SACH</name>
<dbReference type="GO" id="GO:0000350">
    <property type="term" value="P:generation of catalytic spliceosome for second transesterification step"/>
    <property type="evidence" value="ECO:0007669"/>
    <property type="project" value="UniProtKB-UniRule"/>
</dbReference>
<dbReference type="Proteomes" id="UP000196158">
    <property type="component" value="Unassembled WGS sequence"/>
</dbReference>
<feature type="binding site" evidence="8">
    <location>
        <position position="54"/>
    </location>
    <ligand>
        <name>Zn(2+)</name>
        <dbReference type="ChEBI" id="CHEBI:29105"/>
    </ligand>
</feature>
<keyword evidence="2" id="KW-0507">mRNA processing</keyword>
<evidence type="ECO:0000256" key="1">
    <source>
        <dbReference type="ARBA" id="ARBA00004123"/>
    </source>
</evidence>
<protein>
    <recommendedName>
        <fullName evidence="8">Splicing factor YJU2</fullName>
    </recommendedName>
</protein>
<keyword evidence="6" id="KW-0508">mRNA splicing</keyword>
<evidence type="ECO:0000256" key="10">
    <source>
        <dbReference type="SAM" id="MobiDB-lite"/>
    </source>
</evidence>
<dbReference type="STRING" id="1789683.A0A1X7R039"/>
<dbReference type="GO" id="GO:0000349">
    <property type="term" value="P:generation of catalytic spliceosome for first transesterification step"/>
    <property type="evidence" value="ECO:0007669"/>
    <property type="project" value="UniProtKB-UniRule"/>
</dbReference>
<dbReference type="Pfam" id="PF04502">
    <property type="entry name" value="Saf4_Yju2"/>
    <property type="match status" value="1"/>
</dbReference>
<feature type="region of interest" description="Disordered" evidence="10">
    <location>
        <begin position="244"/>
        <end position="274"/>
    </location>
</feature>
<dbReference type="EMBL" id="FXLY01000002">
    <property type="protein sequence ID" value="SMN18874.1"/>
    <property type="molecule type" value="Genomic_DNA"/>
</dbReference>
<comment type="similarity">
    <text evidence="8">Belongs to the CWC16 family. YJU2 subfamily.</text>
</comment>
<evidence type="ECO:0000256" key="5">
    <source>
        <dbReference type="ARBA" id="ARBA00022833"/>
    </source>
</evidence>
<dbReference type="InterPro" id="IPR043701">
    <property type="entry name" value="Yju2"/>
</dbReference>
<comment type="subunit">
    <text evidence="8">Component of the spliceosome. Present in the activated B complex, the catalytically activated B* complex which catalyzes the branching, the catalytic step 1 C complex catalyzing the exon ligation, and the postcatalytic P complex containing the ligated exons (mRNA) and the excised lariat intron.</text>
</comment>
<sequence length="300" mass="34932">MSERKSINKYYPPDYNPLEAERAARKLSKKLKNTNKDITTIRLMTPFSMRCTKCETFIPKSRKFNGKKELLNERYLNNIKIFRLSIRCPLCSQSISFRTDPKSADYVMENGAIRNFVKKTDVIGDDRTESIDETLERLAHEQEHDEREKERLLNRDITNIDDGNKRRGNTGEDKMAALEERLIKIQKEQESAEEIERLRKQNYDRIKNADETFARITNAREKQTESSEPIEDDSDVERLAEEAFKRNADEKINDNKPVSSTSTGPINLTKPEQLDVNRLIVKRKKKKKTKLKLGSGSLMN</sequence>
<gene>
    <name evidence="8" type="primary">YJU2</name>
    <name evidence="11" type="ORF">KASA_0Q14278G</name>
</gene>
<proteinExistence type="inferred from homology"/>
<evidence type="ECO:0000256" key="8">
    <source>
        <dbReference type="HAMAP-Rule" id="MF_03226"/>
    </source>
</evidence>
<comment type="subcellular location">
    <subcellularLocation>
        <location evidence="1 8">Nucleus</location>
    </subcellularLocation>
</comment>
<dbReference type="GO" id="GO:0071006">
    <property type="term" value="C:U2-type catalytic step 1 spliceosome"/>
    <property type="evidence" value="ECO:0007669"/>
    <property type="project" value="UniProtKB-UniRule"/>
</dbReference>
<keyword evidence="5 8" id="KW-0862">Zinc</keyword>
<feature type="compositionally biased region" description="Basic and acidic residues" evidence="10">
    <location>
        <begin position="244"/>
        <end position="254"/>
    </location>
</feature>
<evidence type="ECO:0000256" key="9">
    <source>
        <dbReference type="SAM" id="Coils"/>
    </source>
</evidence>
<dbReference type="GO" id="GO:0046872">
    <property type="term" value="F:metal ion binding"/>
    <property type="evidence" value="ECO:0007669"/>
    <property type="project" value="UniProtKB-KW"/>
</dbReference>
<evidence type="ECO:0000256" key="7">
    <source>
        <dbReference type="ARBA" id="ARBA00023242"/>
    </source>
</evidence>
<evidence type="ECO:0000256" key="6">
    <source>
        <dbReference type="ARBA" id="ARBA00023187"/>
    </source>
</evidence>
<dbReference type="PANTHER" id="PTHR12111">
    <property type="entry name" value="SPLICING FACTOR YJU2"/>
    <property type="match status" value="1"/>
</dbReference>
<keyword evidence="4 8" id="KW-0747">Spliceosome</keyword>
<feature type="compositionally biased region" description="Polar residues" evidence="10">
    <location>
        <begin position="256"/>
        <end position="266"/>
    </location>
</feature>
<dbReference type="OrthoDB" id="674963at2759"/>
<feature type="binding site" evidence="8">
    <location>
        <position position="51"/>
    </location>
    <ligand>
        <name>Zn(2+)</name>
        <dbReference type="ChEBI" id="CHEBI:29105"/>
    </ligand>
</feature>
<evidence type="ECO:0000313" key="12">
    <source>
        <dbReference type="Proteomes" id="UP000196158"/>
    </source>
</evidence>
<dbReference type="InterPro" id="IPR007590">
    <property type="entry name" value="Saf4/Yju2"/>
</dbReference>
<keyword evidence="3 8" id="KW-0479">Metal-binding</keyword>
<evidence type="ECO:0000256" key="2">
    <source>
        <dbReference type="ARBA" id="ARBA00022664"/>
    </source>
</evidence>
<evidence type="ECO:0000256" key="3">
    <source>
        <dbReference type="ARBA" id="ARBA00022723"/>
    </source>
</evidence>
<reference evidence="11 12" key="1">
    <citation type="submission" date="2017-04" db="EMBL/GenBank/DDBJ databases">
        <authorList>
            <person name="Afonso C.L."/>
            <person name="Miller P.J."/>
            <person name="Scott M.A."/>
            <person name="Spackman E."/>
            <person name="Goraichik I."/>
            <person name="Dimitrov K.M."/>
            <person name="Suarez D.L."/>
            <person name="Swayne D.E."/>
        </authorList>
    </citation>
    <scope>NUCLEOTIDE SEQUENCE [LARGE SCALE GENOMIC DNA]</scope>
</reference>
<dbReference type="AlphaFoldDB" id="A0A1X7R039"/>
<comment type="function">
    <text evidence="8">Part of the spliceosome which catalyzes two sequential transesterification reactions, first the excision of the non-coding intron from pre-mRNA and then the ligation of the coding exons to form the mature mRNA. Plays a role (via N-terminus) in stabilizing the structure of the spliceosome catalytic core and docking of the branch helix into the active site, producing 5'-exon and lariat intron-3'-intermediates. Further stabilizes spliceosome conformation for 3'-splice site docking (via C-terminus) promoting exon ligation.</text>
</comment>
<organism evidence="11 12">
    <name type="scientific">Maudiozyma saulgeensis</name>
    <dbReference type="NCBI Taxonomy" id="1789683"/>
    <lineage>
        <taxon>Eukaryota</taxon>
        <taxon>Fungi</taxon>
        <taxon>Dikarya</taxon>
        <taxon>Ascomycota</taxon>
        <taxon>Saccharomycotina</taxon>
        <taxon>Saccharomycetes</taxon>
        <taxon>Saccharomycetales</taxon>
        <taxon>Saccharomycetaceae</taxon>
        <taxon>Maudiozyma</taxon>
    </lineage>
</organism>
<keyword evidence="9" id="KW-0175">Coiled coil</keyword>
<feature type="coiled-coil region" evidence="9">
    <location>
        <begin position="135"/>
        <end position="198"/>
    </location>
</feature>
<feature type="binding site" evidence="8">
    <location>
        <position position="91"/>
    </location>
    <ligand>
        <name>Zn(2+)</name>
        <dbReference type="ChEBI" id="CHEBI:29105"/>
    </ligand>
</feature>
<dbReference type="HAMAP" id="MF_03226">
    <property type="entry name" value="YJU2"/>
    <property type="match status" value="1"/>
</dbReference>
<feature type="binding site" evidence="8">
    <location>
        <position position="88"/>
    </location>
    <ligand>
        <name>Zn(2+)</name>
        <dbReference type="ChEBI" id="CHEBI:29105"/>
    </ligand>
</feature>
<accession>A0A1X7R039</accession>
<evidence type="ECO:0000256" key="4">
    <source>
        <dbReference type="ARBA" id="ARBA00022728"/>
    </source>
</evidence>
<keyword evidence="7 8" id="KW-0539">Nucleus</keyword>